<dbReference type="Proteomes" id="UP001064489">
    <property type="component" value="Chromosome 1"/>
</dbReference>
<dbReference type="AlphaFoldDB" id="A0AAD5JD99"/>
<feature type="compositionally biased region" description="Basic and acidic residues" evidence="1">
    <location>
        <begin position="330"/>
        <end position="343"/>
    </location>
</feature>
<reference evidence="2" key="2">
    <citation type="submission" date="2023-02" db="EMBL/GenBank/DDBJ databases">
        <authorList>
            <person name="Swenson N.G."/>
            <person name="Wegrzyn J.L."/>
            <person name="Mcevoy S.L."/>
        </authorList>
    </citation>
    <scope>NUCLEOTIDE SEQUENCE</scope>
    <source>
        <strain evidence="2">91603</strain>
        <tissue evidence="2">Leaf</tissue>
    </source>
</reference>
<accession>A0AAD5JD99</accession>
<evidence type="ECO:0000256" key="1">
    <source>
        <dbReference type="SAM" id="MobiDB-lite"/>
    </source>
</evidence>
<keyword evidence="3" id="KW-1185">Reference proteome</keyword>
<comment type="caution">
    <text evidence="2">The sequence shown here is derived from an EMBL/GenBank/DDBJ whole genome shotgun (WGS) entry which is preliminary data.</text>
</comment>
<gene>
    <name evidence="2" type="ORF">LWI28_016252</name>
</gene>
<name>A0AAD5JD99_ACENE</name>
<protein>
    <submittedName>
        <fullName evidence="2">Uncharacterized protein</fullName>
    </submittedName>
</protein>
<feature type="compositionally biased region" description="Basic residues" evidence="1">
    <location>
        <begin position="198"/>
        <end position="209"/>
    </location>
</feature>
<feature type="compositionally biased region" description="Basic residues" evidence="1">
    <location>
        <begin position="270"/>
        <end position="284"/>
    </location>
</feature>
<proteinExistence type="predicted"/>
<feature type="compositionally biased region" description="Basic residues" evidence="1">
    <location>
        <begin position="311"/>
        <end position="329"/>
    </location>
</feature>
<evidence type="ECO:0000313" key="2">
    <source>
        <dbReference type="EMBL" id="KAI9195578.1"/>
    </source>
</evidence>
<organism evidence="2 3">
    <name type="scientific">Acer negundo</name>
    <name type="common">Box elder</name>
    <dbReference type="NCBI Taxonomy" id="4023"/>
    <lineage>
        <taxon>Eukaryota</taxon>
        <taxon>Viridiplantae</taxon>
        <taxon>Streptophyta</taxon>
        <taxon>Embryophyta</taxon>
        <taxon>Tracheophyta</taxon>
        <taxon>Spermatophyta</taxon>
        <taxon>Magnoliopsida</taxon>
        <taxon>eudicotyledons</taxon>
        <taxon>Gunneridae</taxon>
        <taxon>Pentapetalae</taxon>
        <taxon>rosids</taxon>
        <taxon>malvids</taxon>
        <taxon>Sapindales</taxon>
        <taxon>Sapindaceae</taxon>
        <taxon>Hippocastanoideae</taxon>
        <taxon>Acereae</taxon>
        <taxon>Acer</taxon>
    </lineage>
</organism>
<feature type="region of interest" description="Disordered" evidence="1">
    <location>
        <begin position="177"/>
        <end position="343"/>
    </location>
</feature>
<reference evidence="2" key="1">
    <citation type="journal article" date="2022" name="Plant J.">
        <title>Strategies of tolerance reflected in two North American maple genomes.</title>
        <authorList>
            <person name="McEvoy S.L."/>
            <person name="Sezen U.U."/>
            <person name="Trouern-Trend A."/>
            <person name="McMahon S.M."/>
            <person name="Schaberg P.G."/>
            <person name="Yang J."/>
            <person name="Wegrzyn J.L."/>
            <person name="Swenson N.G."/>
        </authorList>
    </citation>
    <scope>NUCLEOTIDE SEQUENCE</scope>
    <source>
        <strain evidence="2">91603</strain>
    </source>
</reference>
<dbReference type="EMBL" id="JAJSOW010000003">
    <property type="protein sequence ID" value="KAI9195578.1"/>
    <property type="molecule type" value="Genomic_DNA"/>
</dbReference>
<feature type="compositionally biased region" description="Acidic residues" evidence="1">
    <location>
        <begin position="216"/>
        <end position="228"/>
    </location>
</feature>
<feature type="compositionally biased region" description="Basic residues" evidence="1">
    <location>
        <begin position="243"/>
        <end position="257"/>
    </location>
</feature>
<sequence length="365" mass="41389">MLACRPKFAFVSITELLQTYHTFSCNFFIISEINPPTQFQKSLQLRLRQYSRLRILSHGGGSRGGECPSSISSYAIIRTRWVSWMSAKLDISVAAVVVVVPIYQTFLHQLAAQFPSVNGSNNVWGSIPITDPSFDQTVNPIIPENQTIDEVVAEPYNEDERSITEYNPHSEYRLDDFDKDYIGHSGSRDGVNNEPAHHHGMVLKRKVNGKSKVDNEESEEGEENDSSDADANSKIEKLIAQRYGKKVGSKRRVSRKRKMDDDSNSDDSGKRKKRGISKKRKSVKRGSSDSEDGDEGRRKSDESSDEEDGHWRHRRQSSRNEKGRRRSRRHSDDSDSDVSKDYGRSLSVVAAAVLGQLLRHRLFEV</sequence>
<evidence type="ECO:0000313" key="3">
    <source>
        <dbReference type="Proteomes" id="UP001064489"/>
    </source>
</evidence>